<evidence type="ECO:0000313" key="3">
    <source>
        <dbReference type="Proteomes" id="UP000243797"/>
    </source>
</evidence>
<dbReference type="EMBL" id="NKHZ01000052">
    <property type="protein sequence ID" value="PNS17130.1"/>
    <property type="molecule type" value="Genomic_DNA"/>
</dbReference>
<organism evidence="2 3">
    <name type="scientific">Sphaceloma murrayae</name>
    <dbReference type="NCBI Taxonomy" id="2082308"/>
    <lineage>
        <taxon>Eukaryota</taxon>
        <taxon>Fungi</taxon>
        <taxon>Dikarya</taxon>
        <taxon>Ascomycota</taxon>
        <taxon>Pezizomycotina</taxon>
        <taxon>Dothideomycetes</taxon>
        <taxon>Dothideomycetidae</taxon>
        <taxon>Myriangiales</taxon>
        <taxon>Elsinoaceae</taxon>
        <taxon>Sphaceloma</taxon>
    </lineage>
</organism>
<comment type="caution">
    <text evidence="2">The sequence shown here is derived from an EMBL/GenBank/DDBJ whole genome shotgun (WGS) entry which is preliminary data.</text>
</comment>
<feature type="compositionally biased region" description="Basic and acidic residues" evidence="1">
    <location>
        <begin position="117"/>
        <end position="128"/>
    </location>
</feature>
<dbReference type="AlphaFoldDB" id="A0A2K1QQC7"/>
<feature type="region of interest" description="Disordered" evidence="1">
    <location>
        <begin position="145"/>
        <end position="174"/>
    </location>
</feature>
<name>A0A2K1QQC7_9PEZI</name>
<gene>
    <name evidence="2" type="ORF">CAC42_7184</name>
</gene>
<dbReference type="OrthoDB" id="3942453at2759"/>
<reference evidence="2 3" key="1">
    <citation type="submission" date="2017-06" db="EMBL/GenBank/DDBJ databases">
        <title>Draft genome sequence of a variant of Elsinoe murrayae.</title>
        <authorList>
            <person name="Cheng Q."/>
        </authorList>
    </citation>
    <scope>NUCLEOTIDE SEQUENCE [LARGE SCALE GENOMIC DNA]</scope>
    <source>
        <strain evidence="2 3">CQ-2017a</strain>
    </source>
</reference>
<evidence type="ECO:0000256" key="1">
    <source>
        <dbReference type="SAM" id="MobiDB-lite"/>
    </source>
</evidence>
<sequence>MCVANLSVSLQPCSHRWYTLVRPCSSSTNLSNCSSKVRLEGWESRVDDCPWCGPSSTDPNAATHKLFGGNDFSEARRRSDSTVASTDSFVRGRSNSISNSVTTFSAITSRSSSPESEFERRETDRAERNQMMNRRLDAYITTAVPDDIPGRRTSVKKSKPALAKKESSDSSMFVRRGSAMLGRWGSTKKKNRMSAIV</sequence>
<protein>
    <submittedName>
        <fullName evidence="2">ERAD-associated E3 ubiquitin-protein ligase HRD1</fullName>
    </submittedName>
</protein>
<evidence type="ECO:0000313" key="2">
    <source>
        <dbReference type="EMBL" id="PNS17130.1"/>
    </source>
</evidence>
<keyword evidence="3" id="KW-1185">Reference proteome</keyword>
<proteinExistence type="predicted"/>
<dbReference type="InParanoid" id="A0A2K1QQC7"/>
<accession>A0A2K1QQC7</accession>
<feature type="region of interest" description="Disordered" evidence="1">
    <location>
        <begin position="105"/>
        <end position="132"/>
    </location>
</feature>
<dbReference type="Proteomes" id="UP000243797">
    <property type="component" value="Unassembled WGS sequence"/>
</dbReference>